<dbReference type="GO" id="GO:0005886">
    <property type="term" value="C:plasma membrane"/>
    <property type="evidence" value="ECO:0007669"/>
    <property type="project" value="UniProtKB-SubCell"/>
</dbReference>
<evidence type="ECO:0000256" key="3">
    <source>
        <dbReference type="ARBA" id="ARBA00022475"/>
    </source>
</evidence>
<reference evidence="8 9" key="6">
    <citation type="journal article" date="2011" name="Appl. Environ. Microbiol.">
        <title>Involvement of the azorhizobial chromosome partition gene (parA) in the onset of bacteroid differentiation during Sesbania rostrata stem nodule development.</title>
        <authorList>
            <person name="Liu CT."/>
            <person name="Lee KB."/>
            <person name="Wang YS."/>
            <person name="Peng MH."/>
            <person name="Lee KT."/>
            <person name="Suzuki S."/>
            <person name="Suzuki T."/>
            <person name="Oyaizu H."/>
        </authorList>
    </citation>
    <scope>NUCLEOTIDE SEQUENCE [LARGE SCALE GENOMIC DNA]</scope>
    <source>
        <strain evidence="9">ATCC 43989 / DSM 5975 / JCM 20966 / LMG 6465 / NBRC 14845 / NCIMB 13405 / ORS 571</strain>
    </source>
</reference>
<sequence>MSADSEIRSIAGRPARPEARAAVAALLPLVPRLLFGLRLAASVCLALYVTYYLELPNPFWAATTAAIVCQPNLGASLQKGRFRALGTAIGALALVCLLALFPQQRIALLLCLALWCGLCGFAVVLLRNSAAYAAGLSGITAAILFADSISDPTSAFFLGITRVSEICIGILAAAAVLLITDPGTARLALASLMERIAQQLRTGFLDTLATEGETPDMQAARRNVVKTLTPLHIAIDAATGESGSLYARRGNFRIAIASLIDALVGWRNVSHHPFPDGSDAPSVQQALAAGISRINPAAAERYGSDADAVRDIIADIETLRPESAKDVLSARLLVDAAHKVAICLAQFMQAITLLRTGAGGRLPPQSQPLVIADSLPAWLAGARAFLSVVTVALFWVTSAWPTGPFAIAFAVISTLIFASFAEEARARAADYTIGVAVMSVLGSVIYFYVLPTLSTFPALMGLLFLLYVPLGMMQVGTWHSVLFLAMSIASLPLLGIGNPVAYDPAGYFNIALAILTGSAVGTLFFVILPPLGPERRARRLISLSARDLRRLLLDQDRHDERHWRALLSRRLESIPAQATLEQHGALLALLAIGHAVHRLRAAVTSGEGARALVTAFTALAEGEPSVALACLEIVERQTGTDTSSTASTALPADVQTEMAVLADAIRTNSALLAMLAPGRTPPSGQ</sequence>
<evidence type="ECO:0000313" key="8">
    <source>
        <dbReference type="EMBL" id="BAF87357.1"/>
    </source>
</evidence>
<evidence type="ECO:0000256" key="6">
    <source>
        <dbReference type="ARBA" id="ARBA00023136"/>
    </source>
</evidence>
<evidence type="ECO:0008006" key="10">
    <source>
        <dbReference type="Google" id="ProtNLM"/>
    </source>
</evidence>
<feature type="transmembrane region" description="Helical" evidence="7">
    <location>
        <begin position="21"/>
        <end position="53"/>
    </location>
</feature>
<keyword evidence="3" id="KW-1003">Cell membrane</keyword>
<dbReference type="PANTHER" id="PTHR30509">
    <property type="entry name" value="P-HYDROXYBENZOIC ACID EFFLUX PUMP SUBUNIT-RELATED"/>
    <property type="match status" value="1"/>
</dbReference>
<dbReference type="STRING" id="438753.AZC_1359"/>
<feature type="transmembrane region" description="Helical" evidence="7">
    <location>
        <begin position="480"/>
        <end position="501"/>
    </location>
</feature>
<feature type="transmembrane region" description="Helical" evidence="7">
    <location>
        <begin position="507"/>
        <end position="528"/>
    </location>
</feature>
<dbReference type="GO" id="GO:0022857">
    <property type="term" value="F:transmembrane transporter activity"/>
    <property type="evidence" value="ECO:0007669"/>
    <property type="project" value="InterPro"/>
</dbReference>
<dbReference type="AlphaFoldDB" id="A8I1C5"/>
<evidence type="ECO:0000313" key="9">
    <source>
        <dbReference type="Proteomes" id="UP000000270"/>
    </source>
</evidence>
<accession>A8I1C5</accession>
<feature type="transmembrane region" description="Helical" evidence="7">
    <location>
        <begin position="107"/>
        <end position="126"/>
    </location>
</feature>
<organism evidence="8 9">
    <name type="scientific">Azorhizobium caulinodans (strain ATCC 43989 / DSM 5975 / JCM 20966 / LMG 6465 / NBRC 14845 / NCIMB 13405 / ORS 571)</name>
    <dbReference type="NCBI Taxonomy" id="438753"/>
    <lineage>
        <taxon>Bacteria</taxon>
        <taxon>Pseudomonadati</taxon>
        <taxon>Pseudomonadota</taxon>
        <taxon>Alphaproteobacteria</taxon>
        <taxon>Hyphomicrobiales</taxon>
        <taxon>Xanthobacteraceae</taxon>
        <taxon>Azorhizobium</taxon>
    </lineage>
</organism>
<reference evidence="8 9" key="4">
    <citation type="journal article" date="2009" name="Appl. Environ. Microbiol.">
        <title>Comparative genome-wide transcriptional profiling of Azorhizobium caulinodans ORS571 grown under free-living and symbiotic conditions.</title>
        <authorList>
            <person name="Tsukada S."/>
            <person name="Aono T."/>
            <person name="Akiba N."/>
            <person name="Lee KB."/>
            <person name="Liu CT."/>
            <person name="Toyazaki H."/>
            <person name="Oyaizu H."/>
        </authorList>
    </citation>
    <scope>NUCLEOTIDE SEQUENCE [LARGE SCALE GENOMIC DNA]</scope>
    <source>
        <strain evidence="9">ATCC 43989 / DSM 5975 / JCM 20966 / LMG 6465 / NBRC 14845 / NCIMB 13405 / ORS 571</strain>
    </source>
</reference>
<keyword evidence="5 7" id="KW-1133">Transmembrane helix</keyword>
<feature type="transmembrane region" description="Helical" evidence="7">
    <location>
        <begin position="155"/>
        <end position="179"/>
    </location>
</feature>
<gene>
    <name evidence="8" type="ordered locus">AZC_1359</name>
</gene>
<feature type="transmembrane region" description="Helical" evidence="7">
    <location>
        <begin position="402"/>
        <end position="421"/>
    </location>
</feature>
<dbReference type="KEGG" id="azc:AZC_1359"/>
<dbReference type="RefSeq" id="WP_012169887.1">
    <property type="nucleotide sequence ID" value="NC_009937.1"/>
</dbReference>
<reference evidence="9" key="2">
    <citation type="submission" date="2007-04" db="EMBL/GenBank/DDBJ databases">
        <title>Complete genome sequence of the nitrogen-fixing bacterium Azorhizobium caulinodans ORS571.</title>
        <authorList>
            <person name="Lee K.B."/>
            <person name="Backer P.D."/>
            <person name="Aono T."/>
            <person name="Liu C.T."/>
            <person name="Suzuki S."/>
            <person name="Suzuki T."/>
            <person name="Kaneko T."/>
            <person name="Yamada M."/>
            <person name="Tabata S."/>
            <person name="Kupfer D.M."/>
            <person name="Najar F.Z."/>
            <person name="Wiley G.B."/>
            <person name="Roe B."/>
            <person name="Binnewies T."/>
            <person name="Ussery D."/>
            <person name="Vereecke D."/>
            <person name="Gevers D."/>
            <person name="Holsters M."/>
            <person name="Oyaizu H."/>
        </authorList>
    </citation>
    <scope>NUCLEOTIDE SEQUENCE [LARGE SCALE GENOMIC DNA]</scope>
    <source>
        <strain evidence="9">ATCC 43989 / DSM 5975 / JCM 20966 / LMG 6465 / NBRC 14845 / NCIMB 13405 / ORS 571</strain>
    </source>
</reference>
<evidence type="ECO:0000256" key="4">
    <source>
        <dbReference type="ARBA" id="ARBA00022692"/>
    </source>
</evidence>
<dbReference type="InterPro" id="IPR006726">
    <property type="entry name" value="PHBA_efflux_AaeB/fusaric-R"/>
</dbReference>
<evidence type="ECO:0000256" key="2">
    <source>
        <dbReference type="ARBA" id="ARBA00022448"/>
    </source>
</evidence>
<keyword evidence="9" id="KW-1185">Reference proteome</keyword>
<name>A8I1C5_AZOC5</name>
<reference evidence="8 9" key="3">
    <citation type="journal article" date="2008" name="BMC Genomics">
        <title>The genome of the versatile nitrogen fixer Azorhizobium caulinodans ORS571.</title>
        <authorList>
            <person name="Lee KB."/>
            <person name="Backer P.D."/>
            <person name="Aono T."/>
            <person name="Liu CT."/>
            <person name="Suzuki S."/>
            <person name="Suzuki T."/>
            <person name="Kaneko T."/>
            <person name="Yamada M."/>
            <person name="Tabata S."/>
            <person name="Kupfer D.M."/>
            <person name="Najar F.Z."/>
            <person name="Wiley G.B."/>
            <person name="Roe B."/>
            <person name="Binnewies T.T."/>
            <person name="Ussery D.W."/>
            <person name="D'Haeze W."/>
            <person name="Herder J.D."/>
            <person name="Gevers D."/>
            <person name="Vereecke D."/>
            <person name="Holsters M."/>
            <person name="Oyaizu H."/>
        </authorList>
    </citation>
    <scope>NUCLEOTIDE SEQUENCE [LARGE SCALE GENOMIC DNA]</scope>
    <source>
        <strain evidence="9">ATCC 43989 / DSM 5975 / JCM 20966 / LMG 6465 / NBRC 14845 / NCIMB 13405 / ORS 571</strain>
    </source>
</reference>
<keyword evidence="6 7" id="KW-0472">Membrane</keyword>
<proteinExistence type="predicted"/>
<dbReference type="PANTHER" id="PTHR30509:SF9">
    <property type="entry name" value="MULTIDRUG RESISTANCE PROTEIN MDTO"/>
    <property type="match status" value="1"/>
</dbReference>
<evidence type="ECO:0000256" key="1">
    <source>
        <dbReference type="ARBA" id="ARBA00004651"/>
    </source>
</evidence>
<dbReference type="EMBL" id="AP009384">
    <property type="protein sequence ID" value="BAF87357.1"/>
    <property type="molecule type" value="Genomic_DNA"/>
</dbReference>
<feature type="transmembrane region" description="Helical" evidence="7">
    <location>
        <begin position="84"/>
        <end position="101"/>
    </location>
</feature>
<protein>
    <recommendedName>
        <fullName evidence="10">Fusaric acid resistance protein</fullName>
    </recommendedName>
</protein>
<reference evidence="8 9" key="5">
    <citation type="journal article" date="2010" name="Appl. Environ. Microbiol.">
        <title>phrR-like gene praR of Azorhizobium caulinodans ORS571 is essential for symbiosis with Sesbania rostrata and is involved in expression of reb genes.</title>
        <authorList>
            <person name="Akiba N."/>
            <person name="Aono T."/>
            <person name="Toyazaki H."/>
            <person name="Sato S."/>
            <person name="Oyaizu H."/>
        </authorList>
    </citation>
    <scope>NUCLEOTIDE SEQUENCE [LARGE SCALE GENOMIC DNA]</scope>
    <source>
        <strain evidence="9">ATCC 43989 / DSM 5975 / JCM 20966 / LMG 6465 / NBRC 14845 / NCIMB 13405 / ORS 571</strain>
    </source>
</reference>
<dbReference type="Proteomes" id="UP000000270">
    <property type="component" value="Chromosome"/>
</dbReference>
<keyword evidence="4 7" id="KW-0812">Transmembrane</keyword>
<dbReference type="HOGENOM" id="CLU_402707_0_0_5"/>
<comment type="subcellular location">
    <subcellularLocation>
        <location evidence="1">Cell membrane</location>
        <topology evidence="1">Multi-pass membrane protein</topology>
    </subcellularLocation>
</comment>
<evidence type="ECO:0000256" key="5">
    <source>
        <dbReference type="ARBA" id="ARBA00022989"/>
    </source>
</evidence>
<dbReference type="eggNOG" id="COG1289">
    <property type="taxonomic scope" value="Bacteria"/>
</dbReference>
<feature type="transmembrane region" description="Helical" evidence="7">
    <location>
        <begin position="375"/>
        <end position="396"/>
    </location>
</feature>
<evidence type="ECO:0000256" key="7">
    <source>
        <dbReference type="SAM" id="Phobius"/>
    </source>
</evidence>
<keyword evidence="2" id="KW-0813">Transport</keyword>
<dbReference type="Pfam" id="PF04632">
    <property type="entry name" value="FUSC"/>
    <property type="match status" value="1"/>
</dbReference>
<reference evidence="8 9" key="1">
    <citation type="journal article" date="2007" name="Appl. Environ. Microbiol.">
        <title>Rhizobial factors required for stem nodule maturation and maintenance in Sesbania rostrata-Azorhizobium caulinodans ORS571 symbiosis.</title>
        <authorList>
            <person name="Suzuki S."/>
            <person name="Aono T."/>
            <person name="Lee KB."/>
            <person name="Suzuki T."/>
            <person name="Liu CT."/>
            <person name="Miwa H."/>
            <person name="Wakao S."/>
            <person name="Iki T."/>
            <person name="Oyaizu H."/>
        </authorList>
    </citation>
    <scope>NUCLEOTIDE SEQUENCE [LARGE SCALE GENOMIC DNA]</scope>
    <source>
        <strain evidence="9">ATCC 43989 / DSM 5975 / JCM 20966 / LMG 6465 / NBRC 14845 / NCIMB 13405 / ORS 571</strain>
    </source>
</reference>
<feature type="transmembrane region" description="Helical" evidence="7">
    <location>
        <begin position="428"/>
        <end position="449"/>
    </location>
</feature>